<dbReference type="InterPro" id="IPR005467">
    <property type="entry name" value="His_kinase_dom"/>
</dbReference>
<gene>
    <name evidence="6" type="ORF">QTP81_01610</name>
</gene>
<dbReference type="InterPro" id="IPR003594">
    <property type="entry name" value="HATPase_dom"/>
</dbReference>
<evidence type="ECO:0000259" key="5">
    <source>
        <dbReference type="PROSITE" id="PS50109"/>
    </source>
</evidence>
<keyword evidence="6" id="KW-0547">Nucleotide-binding</keyword>
<dbReference type="InterPro" id="IPR036890">
    <property type="entry name" value="HATPase_C_sf"/>
</dbReference>
<dbReference type="InterPro" id="IPR003661">
    <property type="entry name" value="HisK_dim/P_dom"/>
</dbReference>
<dbReference type="Proteomes" id="UP001234343">
    <property type="component" value="Unassembled WGS sequence"/>
</dbReference>
<dbReference type="EC" id="2.7.13.3" evidence="2"/>
<feature type="coiled-coil region" evidence="4">
    <location>
        <begin position="12"/>
        <end position="67"/>
    </location>
</feature>
<keyword evidence="7" id="KW-1185">Reference proteome</keyword>
<dbReference type="Gene3D" id="3.30.565.10">
    <property type="entry name" value="Histidine kinase-like ATPase, C-terminal domain"/>
    <property type="match status" value="1"/>
</dbReference>
<organism evidence="6 7">
    <name type="scientific">Alteromonas arenosi</name>
    <dbReference type="NCBI Taxonomy" id="3055817"/>
    <lineage>
        <taxon>Bacteria</taxon>
        <taxon>Pseudomonadati</taxon>
        <taxon>Pseudomonadota</taxon>
        <taxon>Gammaproteobacteria</taxon>
        <taxon>Alteromonadales</taxon>
        <taxon>Alteromonadaceae</taxon>
        <taxon>Alteromonas/Salinimonas group</taxon>
        <taxon>Alteromonas</taxon>
    </lineage>
</organism>
<name>A0ABT7SSX6_9ALTE</name>
<sequence>MTDSPSDLEKKIAMLERKLEREKKARLAAEKQLEDFSWDIFKANSLLKQSLEEAQKKTEELEFLHDTSLLVVNQDSLQQLLSQILQELVEFTQVDVAFSVASQNGDYDFQEPHRLWVKGQGWTHQQAVVEALKPIVSDTADLVEQWVVTPLEDPTFEKLALSACALITIPTADDSATTIVLAGDNNLLQEERLFVLDTARGQLLTGVRRRINDTALQQHAADLEVALQSLKNTQQQLVQNEKMASLGQLAAGVAHEINNPLGFVRSNLQALKEYVDDLAVLESTLSQCLSSGTVATEVVAKALHESDLAFICMDAPKIIETNLQGINRVTEIVQALKNFSHAGEENFESVSLNEVIDVSLKVVWNQFKYQHEVKNQLPQDLPFVQGTYGQLQQVFVNLFVNAAQAMPDGGELNITSNLNDGYIEIHVTDTGMGFDDETKKQIFTPFYTTKPVGQGTGLGLSISFAIIEAHGGEMDAYSEIGVGTTFIVKFPYNS</sequence>
<dbReference type="SMART" id="SM00387">
    <property type="entry name" value="HATPase_c"/>
    <property type="match status" value="1"/>
</dbReference>
<accession>A0ABT7SSX6</accession>
<evidence type="ECO:0000256" key="3">
    <source>
        <dbReference type="ARBA" id="ARBA00022553"/>
    </source>
</evidence>
<evidence type="ECO:0000313" key="7">
    <source>
        <dbReference type="Proteomes" id="UP001234343"/>
    </source>
</evidence>
<evidence type="ECO:0000313" key="6">
    <source>
        <dbReference type="EMBL" id="MDM7859300.1"/>
    </source>
</evidence>
<dbReference type="PROSITE" id="PS50109">
    <property type="entry name" value="HIS_KIN"/>
    <property type="match status" value="1"/>
</dbReference>
<dbReference type="Pfam" id="PF00512">
    <property type="entry name" value="HisKA"/>
    <property type="match status" value="1"/>
</dbReference>
<dbReference type="PANTHER" id="PTHR43065:SF50">
    <property type="entry name" value="HISTIDINE KINASE"/>
    <property type="match status" value="1"/>
</dbReference>
<dbReference type="SUPFAM" id="SSF55874">
    <property type="entry name" value="ATPase domain of HSP90 chaperone/DNA topoisomerase II/histidine kinase"/>
    <property type="match status" value="1"/>
</dbReference>
<dbReference type="RefSeq" id="WP_289363227.1">
    <property type="nucleotide sequence ID" value="NZ_JAUCBP010000001.1"/>
</dbReference>
<comment type="caution">
    <text evidence="6">The sequence shown here is derived from an EMBL/GenBank/DDBJ whole genome shotgun (WGS) entry which is preliminary data.</text>
</comment>
<keyword evidence="3" id="KW-0597">Phosphoprotein</keyword>
<evidence type="ECO:0000256" key="1">
    <source>
        <dbReference type="ARBA" id="ARBA00000085"/>
    </source>
</evidence>
<keyword evidence="4" id="KW-0175">Coiled coil</keyword>
<dbReference type="CDD" id="cd00082">
    <property type="entry name" value="HisKA"/>
    <property type="match status" value="1"/>
</dbReference>
<dbReference type="SMART" id="SM00388">
    <property type="entry name" value="HisKA"/>
    <property type="match status" value="1"/>
</dbReference>
<evidence type="ECO:0000256" key="2">
    <source>
        <dbReference type="ARBA" id="ARBA00012438"/>
    </source>
</evidence>
<dbReference type="InterPro" id="IPR036097">
    <property type="entry name" value="HisK_dim/P_sf"/>
</dbReference>
<feature type="domain" description="Histidine kinase" evidence="5">
    <location>
        <begin position="252"/>
        <end position="494"/>
    </location>
</feature>
<protein>
    <recommendedName>
        <fullName evidence="2">histidine kinase</fullName>
        <ecNumber evidence="2">2.7.13.3</ecNumber>
    </recommendedName>
</protein>
<dbReference type="PRINTS" id="PR00344">
    <property type="entry name" value="BCTRLSENSOR"/>
</dbReference>
<dbReference type="InterPro" id="IPR004358">
    <property type="entry name" value="Sig_transdc_His_kin-like_C"/>
</dbReference>
<dbReference type="SUPFAM" id="SSF47384">
    <property type="entry name" value="Homodimeric domain of signal transducing histidine kinase"/>
    <property type="match status" value="1"/>
</dbReference>
<dbReference type="Pfam" id="PF02518">
    <property type="entry name" value="HATPase_c"/>
    <property type="match status" value="1"/>
</dbReference>
<proteinExistence type="predicted"/>
<dbReference type="Gene3D" id="1.10.287.130">
    <property type="match status" value="1"/>
</dbReference>
<reference evidence="6 7" key="1">
    <citation type="submission" date="2023-06" db="EMBL/GenBank/DDBJ databases">
        <title>Alteromonas sp. ASW11-36 isolated from intertidal sand.</title>
        <authorList>
            <person name="Li Y."/>
        </authorList>
    </citation>
    <scope>NUCLEOTIDE SEQUENCE [LARGE SCALE GENOMIC DNA]</scope>
    <source>
        <strain evidence="6 7">ASW11-36</strain>
    </source>
</reference>
<keyword evidence="6" id="KW-0067">ATP-binding</keyword>
<dbReference type="PANTHER" id="PTHR43065">
    <property type="entry name" value="SENSOR HISTIDINE KINASE"/>
    <property type="match status" value="1"/>
</dbReference>
<comment type="catalytic activity">
    <reaction evidence="1">
        <text>ATP + protein L-histidine = ADP + protein N-phospho-L-histidine.</text>
        <dbReference type="EC" id="2.7.13.3"/>
    </reaction>
</comment>
<dbReference type="GO" id="GO:0005524">
    <property type="term" value="F:ATP binding"/>
    <property type="evidence" value="ECO:0007669"/>
    <property type="project" value="UniProtKB-KW"/>
</dbReference>
<evidence type="ECO:0000256" key="4">
    <source>
        <dbReference type="SAM" id="Coils"/>
    </source>
</evidence>
<dbReference type="EMBL" id="JAUCBP010000001">
    <property type="protein sequence ID" value="MDM7859300.1"/>
    <property type="molecule type" value="Genomic_DNA"/>
</dbReference>